<dbReference type="Pfam" id="PF12771">
    <property type="entry name" value="SusD-like_2"/>
    <property type="match status" value="1"/>
</dbReference>
<dbReference type="EMBL" id="MAHS01000011">
    <property type="protein sequence ID" value="OPB48373.1"/>
    <property type="molecule type" value="Genomic_DNA"/>
</dbReference>
<dbReference type="AlphaFoldDB" id="A0A1T3DDT3"/>
<feature type="chain" id="PRO_5014546560" description="SusD/RagB family nutrient-binding outer membrane lipoprotein" evidence="1">
    <location>
        <begin position="22"/>
        <end position="480"/>
    </location>
</feature>
<evidence type="ECO:0000256" key="1">
    <source>
        <dbReference type="SAM" id="SignalP"/>
    </source>
</evidence>
<reference evidence="3" key="2">
    <citation type="submission" date="2016-06" db="EMBL/GenBank/DDBJ databases">
        <authorList>
            <person name="Nicholson A.C."/>
        </authorList>
    </citation>
    <scope>NUCLEOTIDE SEQUENCE [LARGE SCALE GENOMIC DNA]</scope>
    <source>
        <strain evidence="3">E6809</strain>
    </source>
</reference>
<dbReference type="Proteomes" id="UP000189738">
    <property type="component" value="Chromosome"/>
</dbReference>
<name>A0A1T3DDT3_9FLAO</name>
<evidence type="ECO:0000313" key="4">
    <source>
        <dbReference type="Proteomes" id="UP000189738"/>
    </source>
</evidence>
<dbReference type="EMBL" id="CP014339">
    <property type="protein sequence ID" value="AQX50435.1"/>
    <property type="molecule type" value="Genomic_DNA"/>
</dbReference>
<protein>
    <recommendedName>
        <fullName evidence="5">SusD/RagB family nutrient-binding outer membrane lipoprotein</fullName>
    </recommendedName>
</protein>
<dbReference type="Gene3D" id="1.25.40.390">
    <property type="match status" value="1"/>
</dbReference>
<dbReference type="PROSITE" id="PS51257">
    <property type="entry name" value="PROKAR_LIPOPROTEIN"/>
    <property type="match status" value="1"/>
</dbReference>
<evidence type="ECO:0008006" key="5">
    <source>
        <dbReference type="Google" id="ProtNLM"/>
    </source>
</evidence>
<dbReference type="InterPro" id="IPR041662">
    <property type="entry name" value="SusD-like_2"/>
</dbReference>
<evidence type="ECO:0000313" key="3">
    <source>
        <dbReference type="EMBL" id="OPB48373.1"/>
    </source>
</evidence>
<sequence length="480" mass="53068">MKKIINIVSILAVVFSFTSCEGDISDMNTDPKHPSVLPSGSLLAMGTNQEFYYMYSGGVFNNNYRFFTQQWSEVTYVDESNYNLVTNNQPRTHYNRMMVYTLNNFSQAMKNLESEVNTLAIKNNKWATLELSSIFTWENLVDTFGDVPYTEALNASGNAFAPKYDDARTIYTDLFKRIDNAIAKIDVSATGYTKEDLVYKGDMGKWRKMANSLKLRLAMNLADVDPAISKKYAEEAYASGLITAADNYQLTFDGATFLNPLYDEVVASGRFDFIPSDRVVNIMNAKNDPRRAVWFLPLSGTTDKYVGGIFGATSSPTLPSTTVSVFTGFHTSKTGPANLLSYTEVQFLLAEAAARGYSVGGTAATYYASAITASMTENGIASSAAAYLAANPFDATNWKKSIGEEAYIGLFNRAFATWNFTRRLDYPKSLVNPPASKISGIPTRMPYSIDEYTQNKNNVTAAASKIGGDEAITKLFWDKN</sequence>
<proteinExistence type="predicted"/>
<dbReference type="RefSeq" id="WP_078412354.1">
    <property type="nucleotide sequence ID" value="NZ_BQKS01000012.1"/>
</dbReference>
<evidence type="ECO:0000313" key="2">
    <source>
        <dbReference type="EMBL" id="AQX50435.1"/>
    </source>
</evidence>
<feature type="signal peptide" evidence="1">
    <location>
        <begin position="1"/>
        <end position="21"/>
    </location>
</feature>
<organism evidence="3">
    <name type="scientific">Elizabethkingia anophelis</name>
    <dbReference type="NCBI Taxonomy" id="1117645"/>
    <lineage>
        <taxon>Bacteria</taxon>
        <taxon>Pseudomonadati</taxon>
        <taxon>Bacteroidota</taxon>
        <taxon>Flavobacteriia</taxon>
        <taxon>Flavobacteriales</taxon>
        <taxon>Weeksellaceae</taxon>
        <taxon>Elizabethkingia</taxon>
    </lineage>
</organism>
<dbReference type="SUPFAM" id="SSF48452">
    <property type="entry name" value="TPR-like"/>
    <property type="match status" value="1"/>
</dbReference>
<keyword evidence="1" id="KW-0732">Signal</keyword>
<accession>A0A1T3DDT3</accession>
<gene>
    <name evidence="2" type="ORF">AYC66_07000</name>
    <name evidence="3" type="ORF">BAY09_05270</name>
</gene>
<reference evidence="2 4" key="1">
    <citation type="submission" date="2016-02" db="EMBL/GenBank/DDBJ databases">
        <authorList>
            <person name="Nicholson A.C."/>
            <person name="Humrighouse B.W."/>
            <person name="Loparev V."/>
            <person name="Emery B."/>
            <person name="Graziano J."/>
            <person name="McQuiston J.R."/>
        </authorList>
    </citation>
    <scope>NUCLEOTIDE SEQUENCE [LARGE SCALE GENOMIC DNA]</scope>
    <source>
        <strain evidence="2 4">E6809</strain>
    </source>
</reference>
<dbReference type="InterPro" id="IPR011990">
    <property type="entry name" value="TPR-like_helical_dom_sf"/>
</dbReference>